<dbReference type="OrthoDB" id="8744624at2759"/>
<comment type="caution">
    <text evidence="2">The sequence shown here is derived from an EMBL/GenBank/DDBJ whole genome shotgun (WGS) entry which is preliminary data.</text>
</comment>
<dbReference type="PANTHER" id="PTHR40240:SF1">
    <property type="entry name" value="PLEXUS, ISOFORM A"/>
    <property type="match status" value="1"/>
</dbReference>
<feature type="region of interest" description="Disordered" evidence="1">
    <location>
        <begin position="205"/>
        <end position="255"/>
    </location>
</feature>
<feature type="region of interest" description="Disordered" evidence="1">
    <location>
        <begin position="268"/>
        <end position="351"/>
    </location>
</feature>
<protein>
    <submittedName>
        <fullName evidence="2">DgyrCDS6036</fullName>
    </submittedName>
</protein>
<gene>
    <name evidence="2" type="ORF">DGYR_LOCUS5787</name>
</gene>
<feature type="compositionally biased region" description="Low complexity" evidence="1">
    <location>
        <begin position="238"/>
        <end position="255"/>
    </location>
</feature>
<dbReference type="PANTHER" id="PTHR40240">
    <property type="entry name" value="PLEXUS, ISOFORM A"/>
    <property type="match status" value="1"/>
</dbReference>
<evidence type="ECO:0000256" key="1">
    <source>
        <dbReference type="SAM" id="MobiDB-lite"/>
    </source>
</evidence>
<name>A0A7I8VNE4_9ANNE</name>
<keyword evidence="3" id="KW-1185">Reference proteome</keyword>
<feature type="region of interest" description="Disordered" evidence="1">
    <location>
        <begin position="566"/>
        <end position="651"/>
    </location>
</feature>
<reference evidence="2 3" key="1">
    <citation type="submission" date="2020-08" db="EMBL/GenBank/DDBJ databases">
        <authorList>
            <person name="Hejnol A."/>
        </authorList>
    </citation>
    <scope>NUCLEOTIDE SEQUENCE [LARGE SCALE GENOMIC DNA]</scope>
</reference>
<feature type="compositionally biased region" description="Basic and acidic residues" evidence="1">
    <location>
        <begin position="452"/>
        <end position="493"/>
    </location>
</feature>
<evidence type="ECO:0000313" key="3">
    <source>
        <dbReference type="Proteomes" id="UP000549394"/>
    </source>
</evidence>
<evidence type="ECO:0000313" key="2">
    <source>
        <dbReference type="EMBL" id="CAD5117240.1"/>
    </source>
</evidence>
<proteinExistence type="predicted"/>
<dbReference type="Proteomes" id="UP000549394">
    <property type="component" value="Unassembled WGS sequence"/>
</dbReference>
<dbReference type="EMBL" id="CAJFCJ010000007">
    <property type="protein sequence ID" value="CAD5117240.1"/>
    <property type="molecule type" value="Genomic_DNA"/>
</dbReference>
<dbReference type="AlphaFoldDB" id="A0A7I8VNE4"/>
<feature type="compositionally biased region" description="Low complexity" evidence="1">
    <location>
        <begin position="292"/>
        <end position="312"/>
    </location>
</feature>
<organism evidence="2 3">
    <name type="scientific">Dimorphilus gyrociliatus</name>
    <dbReference type="NCBI Taxonomy" id="2664684"/>
    <lineage>
        <taxon>Eukaryota</taxon>
        <taxon>Metazoa</taxon>
        <taxon>Spiralia</taxon>
        <taxon>Lophotrochozoa</taxon>
        <taxon>Annelida</taxon>
        <taxon>Polychaeta</taxon>
        <taxon>Polychaeta incertae sedis</taxon>
        <taxon>Dinophilidae</taxon>
        <taxon>Dimorphilus</taxon>
    </lineage>
</organism>
<feature type="compositionally biased region" description="Polar residues" evidence="1">
    <location>
        <begin position="442"/>
        <end position="451"/>
    </location>
</feature>
<sequence>MSVCFVCGSKITVTYKLSAKQRQNGEAYFPFLENHQPPAGFGQFAEDSCKSVCTVCYMFLLQQWEAYERQNTPAVKRLYWLKRCDDKQFVGTEYTRVSSQNHQPQLPLQTPGDQQTFVCFLCGAQHSQVSARFIYSRSHANGEPYFPFLEETKPAKGASALDLHGMTKVCIGCQRSLHRQWRAFDDSNVSDELRVYEVDGMKTKKTLDSQDGAPVEIAPPTDAKHGDVNDLGNETGLPKPTNTSTPPSSSTRNSSGFAAALRKLAKQAGDGAAVDKKSSSPPIHNLDKSSSDTKSWTTEVSSSPNQQQSMSSAGSNSRPLEERGFQPYRPTSGASVVPSSSSTVPVSDHGSVQASLGGGYDPSSMYAAAAAAAAYQHYHPAFLHSLHADPLLLERYRLMQQSSLMPYAAAAAAAAAAASLPQHSLHPSLPVRYGDIMASQQQPLALTSSSNRKSEENARRDKEERERREAAERQKELERKRESERQQREQQERLRLERETLALREKYRNAFPLHDQLSAYDPLAKARDTAKWAQQQQQLQEVAGRHSLMQQQFLHHQDALLRNERKRPLASPKSSSQLGEPNQKIMRTTPPHALHRPFLESTPTSSKTFVANGFDGSPNRKSPEKRSRPIYEPISPVPPVASNGCKETPKSTKTNGLVLCVEEFGLSPPDIDADELCKGSDFKRKVAFLADACDLRPVDRDVRIIMDKVRQACDIDHKRRAQQLDGVKKRLEAVKLFNESTTAISREFAEQFHESVLATTIQQERSRQVKLKNDDTDDENISLSYKWPGVEAVVNAYCKHLQGKERISACATQRLMSY</sequence>
<feature type="region of interest" description="Disordered" evidence="1">
    <location>
        <begin position="442"/>
        <end position="493"/>
    </location>
</feature>
<feature type="compositionally biased region" description="Low complexity" evidence="1">
    <location>
        <begin position="330"/>
        <end position="347"/>
    </location>
</feature>
<accession>A0A7I8VNE4</accession>